<protein>
    <submittedName>
        <fullName evidence="1">Uncharacterized protein</fullName>
    </submittedName>
</protein>
<dbReference type="AlphaFoldDB" id="A0A147JC85"/>
<dbReference type="Proteomes" id="UP000074410">
    <property type="component" value="Unassembled WGS sequence"/>
</dbReference>
<dbReference type="RefSeq" id="WP_058715560.1">
    <property type="nucleotide sequence ID" value="NZ_LDTC01000012.1"/>
</dbReference>
<comment type="caution">
    <text evidence="1">The sequence shown here is derived from an EMBL/GenBank/DDBJ whole genome shotgun (WGS) entry which is preliminary data.</text>
</comment>
<gene>
    <name evidence="1" type="ORF">NS258_02455</name>
</gene>
<reference evidence="1 2" key="1">
    <citation type="journal article" date="2016" name="Front. Microbiol.">
        <title>Genomic Resource of Rice Seed Associated Bacteria.</title>
        <authorList>
            <person name="Midha S."/>
            <person name="Bansal K."/>
            <person name="Sharma S."/>
            <person name="Kumar N."/>
            <person name="Patil P.P."/>
            <person name="Chaudhry V."/>
            <person name="Patil P.B."/>
        </authorList>
    </citation>
    <scope>NUCLEOTIDE SEQUENCE [LARGE SCALE GENOMIC DNA]</scope>
    <source>
        <strain evidence="1 2">NS258</strain>
    </source>
</reference>
<dbReference type="PATRIC" id="fig|33051.5.peg.434"/>
<proteinExistence type="predicted"/>
<accession>A0A147JC85</accession>
<evidence type="ECO:0000313" key="1">
    <source>
        <dbReference type="EMBL" id="KTW17280.1"/>
    </source>
</evidence>
<name>A0A147JC85_9SPHN</name>
<dbReference type="EMBL" id="LDTC01000012">
    <property type="protein sequence ID" value="KTW17280.1"/>
    <property type="molecule type" value="Genomic_DNA"/>
</dbReference>
<organism evidence="1 2">
    <name type="scientific">Sphingomonas sanguinis</name>
    <dbReference type="NCBI Taxonomy" id="33051"/>
    <lineage>
        <taxon>Bacteria</taxon>
        <taxon>Pseudomonadati</taxon>
        <taxon>Pseudomonadota</taxon>
        <taxon>Alphaproteobacteria</taxon>
        <taxon>Sphingomonadales</taxon>
        <taxon>Sphingomonadaceae</taxon>
        <taxon>Sphingomonas</taxon>
    </lineage>
</organism>
<sequence>MFDIVRLDLARQWFTPSLATVAELLVFYDVVSIRAPWGRLDDLVQVPADDMRLFRRLVDDGRIILELDQMPLGEVAYELGLFQNGMALRSDPDEAEESIRNAFAVAPVAGYNPYLQQGEETRRFYADWQEVISKVHNPGRQPGHARALVDRAIDRMNMIADPAFIDVALPAYGGAATAGVRKMLASVALAEFEVGGRQVRGFDAPAFGASAELLEFLSQADELLDVMVGATRDNFTAPTFEAWTHSVASRSVGRAGVGADIDAFTTSVLGRSGVAAAIESGAKSFRDIEELLERREPFAKVLRGRDDDTSLAKAYFEEVGNVSWLAHGPGRGVRFTAFAAAAAIAGLALTPVAGVAVATGLSAIDYFVVDALIKGNGCRTFIESDVAEFVGA</sequence>
<evidence type="ECO:0000313" key="2">
    <source>
        <dbReference type="Proteomes" id="UP000074410"/>
    </source>
</evidence>